<evidence type="ECO:0000313" key="1">
    <source>
        <dbReference type="EMBL" id="CAG8840314.1"/>
    </source>
</evidence>
<keyword evidence="2" id="KW-1185">Reference proteome</keyword>
<name>A0ACA9SJ66_9GLOM</name>
<proteinExistence type="predicted"/>
<reference evidence="1" key="1">
    <citation type="submission" date="2021-06" db="EMBL/GenBank/DDBJ databases">
        <authorList>
            <person name="Kallberg Y."/>
            <person name="Tangrot J."/>
            <person name="Rosling A."/>
        </authorList>
    </citation>
    <scope>NUCLEOTIDE SEQUENCE</scope>
    <source>
        <strain evidence="1">MA461A</strain>
    </source>
</reference>
<gene>
    <name evidence="1" type="ORF">RPERSI_LOCUS31388</name>
</gene>
<accession>A0ACA9SJ66</accession>
<comment type="caution">
    <text evidence="1">The sequence shown here is derived from an EMBL/GenBank/DDBJ whole genome shotgun (WGS) entry which is preliminary data.</text>
</comment>
<dbReference type="EMBL" id="CAJVQC010126342">
    <property type="protein sequence ID" value="CAG8840314.1"/>
    <property type="molecule type" value="Genomic_DNA"/>
</dbReference>
<sequence>VVGSPCVKGEVVPKALNKRKDLACELVVSQISANILYEGNVYRKFKTNKLSGLVAKKSRIIPVTNLSDDDNYNGGAAASSNKRNIRTQTIISHFS</sequence>
<dbReference type="Proteomes" id="UP000789920">
    <property type="component" value="Unassembled WGS sequence"/>
</dbReference>
<organism evidence="1 2">
    <name type="scientific">Racocetra persica</name>
    <dbReference type="NCBI Taxonomy" id="160502"/>
    <lineage>
        <taxon>Eukaryota</taxon>
        <taxon>Fungi</taxon>
        <taxon>Fungi incertae sedis</taxon>
        <taxon>Mucoromycota</taxon>
        <taxon>Glomeromycotina</taxon>
        <taxon>Glomeromycetes</taxon>
        <taxon>Diversisporales</taxon>
        <taxon>Gigasporaceae</taxon>
        <taxon>Racocetra</taxon>
    </lineage>
</organism>
<feature type="non-terminal residue" evidence="1">
    <location>
        <position position="1"/>
    </location>
</feature>
<feature type="non-terminal residue" evidence="1">
    <location>
        <position position="95"/>
    </location>
</feature>
<evidence type="ECO:0000313" key="2">
    <source>
        <dbReference type="Proteomes" id="UP000789920"/>
    </source>
</evidence>
<protein>
    <submittedName>
        <fullName evidence="1">945_t:CDS:1</fullName>
    </submittedName>
</protein>